<feature type="compositionally biased region" description="Low complexity" evidence="1">
    <location>
        <begin position="13"/>
        <end position="31"/>
    </location>
</feature>
<evidence type="ECO:0000256" key="1">
    <source>
        <dbReference type="SAM" id="MobiDB-lite"/>
    </source>
</evidence>
<accession>A0A0H2WDW3</accession>
<feature type="region of interest" description="Disordered" evidence="1">
    <location>
        <begin position="1"/>
        <end position="44"/>
    </location>
</feature>
<sequence>MPRKACARERSRSASGRAAGPRTPARAPPAARARDAHSEVSARGGDSCCASIAFDTLRPGRPARRSTMAIRRVPAARRRRYALAGLHRAAGGAAVAGHVGAAVHRCDAGLGRLEVGRIPVLRRLIAGPFELDEFVAHLRARDRRVGRRLRERQGRSGERQRERGRFQSQSGLHDMYLHLSRRGREARSRPFKLGKSALRAA</sequence>
<feature type="compositionally biased region" description="Basic and acidic residues" evidence="1">
    <location>
        <begin position="1"/>
        <end position="12"/>
    </location>
</feature>
<feature type="region of interest" description="Disordered" evidence="1">
    <location>
        <begin position="181"/>
        <end position="201"/>
    </location>
</feature>
<dbReference type="EMBL" id="CP000011">
    <property type="protein sequence ID" value="AAU46852.1"/>
    <property type="molecule type" value="Genomic_DNA"/>
</dbReference>
<evidence type="ECO:0000313" key="2">
    <source>
        <dbReference type="EMBL" id="AAU46852.1"/>
    </source>
</evidence>
<keyword evidence="3" id="KW-1185">Reference proteome</keyword>
<proteinExistence type="predicted"/>
<organism evidence="2 3">
    <name type="scientific">Burkholderia mallei (strain ATCC 23344)</name>
    <dbReference type="NCBI Taxonomy" id="243160"/>
    <lineage>
        <taxon>Bacteria</taxon>
        <taxon>Pseudomonadati</taxon>
        <taxon>Pseudomonadota</taxon>
        <taxon>Betaproteobacteria</taxon>
        <taxon>Burkholderiales</taxon>
        <taxon>Burkholderiaceae</taxon>
        <taxon>Burkholderia</taxon>
        <taxon>pseudomallei group</taxon>
    </lineage>
</organism>
<dbReference type="Proteomes" id="UP000006693">
    <property type="component" value="Chromosome 2"/>
</dbReference>
<reference evidence="2 3" key="1">
    <citation type="journal article" date="2004" name="Proc. Natl. Acad. Sci. U.S.A.">
        <title>Structural flexibility in the Burkholderia mallei genome.</title>
        <authorList>
            <person name="Nierman W.C."/>
            <person name="DeShazer D."/>
            <person name="Kim H.S."/>
            <person name="Tettelin H."/>
            <person name="Nelson K.E."/>
            <person name="Feldblyum T."/>
            <person name="Ulrich R.L."/>
            <person name="Ronning C.M."/>
            <person name="Brinkac L.M."/>
            <person name="Daugherty S.C."/>
            <person name="Davidsen T.D."/>
            <person name="Deboy R.T."/>
            <person name="Dimitrov G."/>
            <person name="Dodson R.J."/>
            <person name="Durkin A.S."/>
            <person name="Gwinn M.L."/>
            <person name="Haft D.H."/>
            <person name="Khouri H."/>
            <person name="Kolonay J.F."/>
            <person name="Madupu R."/>
            <person name="Mohammoud Y."/>
            <person name="Nelson W.C."/>
            <person name="Radune D."/>
            <person name="Romero C.M."/>
            <person name="Sarria S."/>
            <person name="Selengut J."/>
            <person name="Shamblin C."/>
            <person name="Sullivan S.A."/>
            <person name="White O."/>
            <person name="Yu Y."/>
            <person name="Zafar N."/>
            <person name="Zhou L."/>
            <person name="Fraser C.M."/>
        </authorList>
    </citation>
    <scope>NUCLEOTIDE SEQUENCE [LARGE SCALE GENOMIC DNA]</scope>
    <source>
        <strain evidence="2 3">ATCC 23344</strain>
    </source>
</reference>
<evidence type="ECO:0000313" key="3">
    <source>
        <dbReference type="Proteomes" id="UP000006693"/>
    </source>
</evidence>
<protein>
    <submittedName>
        <fullName evidence="2">Uncharacterized protein</fullName>
    </submittedName>
</protein>
<dbReference type="HOGENOM" id="CLU_1358332_0_0_4"/>
<gene>
    <name evidence="2" type="ordered locus">BMAA0695</name>
</gene>
<name>A0A0H2WDW3_BURMA</name>
<dbReference type="AlphaFoldDB" id="A0A0H2WDW3"/>
<dbReference type="KEGG" id="bma:BMAA0695"/>